<dbReference type="AlphaFoldDB" id="A0A0J1CW94"/>
<gene>
    <name evidence="6" type="ORF">EOS_18890</name>
</gene>
<evidence type="ECO:0000256" key="4">
    <source>
        <dbReference type="ARBA" id="ARBA00023163"/>
    </source>
</evidence>
<dbReference type="RefSeq" id="WP_047848210.1">
    <property type="nucleotide sequence ID" value="NZ_AEJF01000121.1"/>
</dbReference>
<evidence type="ECO:0000256" key="1">
    <source>
        <dbReference type="ARBA" id="ARBA00009437"/>
    </source>
</evidence>
<comment type="caution">
    <text evidence="6">The sequence shown here is derived from an EMBL/GenBank/DDBJ whole genome shotgun (WGS) entry which is preliminary data.</text>
</comment>
<evidence type="ECO:0000313" key="6">
    <source>
        <dbReference type="EMBL" id="KLU24601.1"/>
    </source>
</evidence>
<evidence type="ECO:0000256" key="3">
    <source>
        <dbReference type="ARBA" id="ARBA00023125"/>
    </source>
</evidence>
<dbReference type="PANTHER" id="PTHR30537:SF5">
    <property type="entry name" value="HTH-TYPE TRANSCRIPTIONAL ACTIVATOR TTDR-RELATED"/>
    <property type="match status" value="1"/>
</dbReference>
<dbReference type="InterPro" id="IPR000847">
    <property type="entry name" value="LysR_HTH_N"/>
</dbReference>
<name>A0A0J1CW94_9BURK</name>
<feature type="domain" description="HTH lysR-type" evidence="5">
    <location>
        <begin position="1"/>
        <end position="59"/>
    </location>
</feature>
<dbReference type="PATRIC" id="fig|908627.4.peg.4228"/>
<protein>
    <submittedName>
        <fullName evidence="6">LysR family transcriptional regulator</fullName>
    </submittedName>
</protein>
<dbReference type="PANTHER" id="PTHR30537">
    <property type="entry name" value="HTH-TYPE TRANSCRIPTIONAL REGULATOR"/>
    <property type="match status" value="1"/>
</dbReference>
<dbReference type="Gene3D" id="3.40.190.290">
    <property type="match status" value="1"/>
</dbReference>
<dbReference type="GO" id="GO:0043565">
    <property type="term" value="F:sequence-specific DNA binding"/>
    <property type="evidence" value="ECO:0007669"/>
    <property type="project" value="TreeGrafter"/>
</dbReference>
<dbReference type="OrthoDB" id="9080054at2"/>
<sequence length="320" mass="35710">MNQLDSMRIFSKVAECLNFADAARQLGISNAVVTRSVATLENHLRIRLINRTTRRVALTTAGQAYFEGCQDLLRQLTAMEQRILSTTAHPVGCLRIASPASFSQSKLAMILTAFRAEQPHVSFDVTVYETINEIAAENYDLCFTAERRLRDSSMVCRPLVRMHDVVVAAPAYIARRGQPTTPAALTEHDILLATDAPNRYWEFRDLNGAHRVSLNPILTTQSLLAVKSAAVTGLGIARIANVLVERELAEGSLVALLRDFQLDSNERTVWMLYSGQPFITQVVRSFIDFVVDRYRDEDAVLARPTRSTRMALGSNDARIQ</sequence>
<dbReference type="SUPFAM" id="SSF53850">
    <property type="entry name" value="Periplasmic binding protein-like II"/>
    <property type="match status" value="1"/>
</dbReference>
<reference evidence="6 7" key="1">
    <citation type="journal article" date="2015" name="Genome Announc.">
        <title>Draft Genome Sequence of Burkholderia sp. Strain PML1(12), an Ectomycorrhizosphere-Inhabiting Bacterium with Effective Mineral-Weathering Ability.</title>
        <authorList>
            <person name="Uroz S."/>
            <person name="Oger P."/>
        </authorList>
    </citation>
    <scope>NUCLEOTIDE SEQUENCE [LARGE SCALE GENOMIC DNA]</scope>
    <source>
        <strain evidence="7">PML1(12)</strain>
    </source>
</reference>
<keyword evidence="3" id="KW-0238">DNA-binding</keyword>
<keyword evidence="4" id="KW-0804">Transcription</keyword>
<dbReference type="InterPro" id="IPR005119">
    <property type="entry name" value="LysR_subst-bd"/>
</dbReference>
<evidence type="ECO:0000256" key="2">
    <source>
        <dbReference type="ARBA" id="ARBA00023015"/>
    </source>
</evidence>
<dbReference type="CDD" id="cd08422">
    <property type="entry name" value="PBP2_CrgA_like"/>
    <property type="match status" value="1"/>
</dbReference>
<keyword evidence="7" id="KW-1185">Reference proteome</keyword>
<dbReference type="GO" id="GO:0006351">
    <property type="term" value="P:DNA-templated transcription"/>
    <property type="evidence" value="ECO:0007669"/>
    <property type="project" value="TreeGrafter"/>
</dbReference>
<dbReference type="Pfam" id="PF00126">
    <property type="entry name" value="HTH_1"/>
    <property type="match status" value="1"/>
</dbReference>
<dbReference type="Proteomes" id="UP000035963">
    <property type="component" value="Unassembled WGS sequence"/>
</dbReference>
<dbReference type="InterPro" id="IPR058163">
    <property type="entry name" value="LysR-type_TF_proteobact-type"/>
</dbReference>
<dbReference type="FunFam" id="1.10.10.10:FF:000001">
    <property type="entry name" value="LysR family transcriptional regulator"/>
    <property type="match status" value="1"/>
</dbReference>
<dbReference type="Gene3D" id="1.10.10.10">
    <property type="entry name" value="Winged helix-like DNA-binding domain superfamily/Winged helix DNA-binding domain"/>
    <property type="match status" value="1"/>
</dbReference>
<dbReference type="EMBL" id="AEJF01000121">
    <property type="protein sequence ID" value="KLU24601.1"/>
    <property type="molecule type" value="Genomic_DNA"/>
</dbReference>
<organism evidence="6 7">
    <name type="scientific">Caballeronia mineralivorans PML1(12)</name>
    <dbReference type="NCBI Taxonomy" id="908627"/>
    <lineage>
        <taxon>Bacteria</taxon>
        <taxon>Pseudomonadati</taxon>
        <taxon>Pseudomonadota</taxon>
        <taxon>Betaproteobacteria</taxon>
        <taxon>Burkholderiales</taxon>
        <taxon>Burkholderiaceae</taxon>
        <taxon>Caballeronia</taxon>
    </lineage>
</organism>
<dbReference type="SUPFAM" id="SSF46785">
    <property type="entry name" value="Winged helix' DNA-binding domain"/>
    <property type="match status" value="1"/>
</dbReference>
<comment type="similarity">
    <text evidence="1">Belongs to the LysR transcriptional regulatory family.</text>
</comment>
<dbReference type="PROSITE" id="PS50931">
    <property type="entry name" value="HTH_LYSR"/>
    <property type="match status" value="1"/>
</dbReference>
<dbReference type="InterPro" id="IPR036388">
    <property type="entry name" value="WH-like_DNA-bd_sf"/>
</dbReference>
<proteinExistence type="inferred from homology"/>
<dbReference type="GO" id="GO:0003700">
    <property type="term" value="F:DNA-binding transcription factor activity"/>
    <property type="evidence" value="ECO:0007669"/>
    <property type="project" value="InterPro"/>
</dbReference>
<dbReference type="Pfam" id="PF03466">
    <property type="entry name" value="LysR_substrate"/>
    <property type="match status" value="1"/>
</dbReference>
<evidence type="ECO:0000259" key="5">
    <source>
        <dbReference type="PROSITE" id="PS50931"/>
    </source>
</evidence>
<accession>A0A0J1CW94</accession>
<evidence type="ECO:0000313" key="7">
    <source>
        <dbReference type="Proteomes" id="UP000035963"/>
    </source>
</evidence>
<keyword evidence="2" id="KW-0805">Transcription regulation</keyword>
<dbReference type="InterPro" id="IPR036390">
    <property type="entry name" value="WH_DNA-bd_sf"/>
</dbReference>